<feature type="compositionally biased region" description="Polar residues" evidence="1">
    <location>
        <begin position="736"/>
        <end position="746"/>
    </location>
</feature>
<feature type="compositionally biased region" description="Basic and acidic residues" evidence="1">
    <location>
        <begin position="810"/>
        <end position="825"/>
    </location>
</feature>
<feature type="compositionally biased region" description="Pro residues" evidence="1">
    <location>
        <begin position="441"/>
        <end position="454"/>
    </location>
</feature>
<reference evidence="2 3" key="1">
    <citation type="submission" date="2019-07" db="EMBL/GenBank/DDBJ databases">
        <title>Finished genome of Venturia effusa.</title>
        <authorList>
            <person name="Young C.A."/>
            <person name="Cox M.P."/>
            <person name="Ganley A.R.D."/>
            <person name="David W.J."/>
        </authorList>
    </citation>
    <scope>NUCLEOTIDE SEQUENCE [LARGE SCALE GENOMIC DNA]</scope>
    <source>
        <strain evidence="3">albino</strain>
    </source>
</reference>
<dbReference type="OrthoDB" id="4152802at2759"/>
<evidence type="ECO:0000313" key="2">
    <source>
        <dbReference type="EMBL" id="QDS73195.1"/>
    </source>
</evidence>
<feature type="compositionally biased region" description="Polar residues" evidence="1">
    <location>
        <begin position="826"/>
        <end position="835"/>
    </location>
</feature>
<feature type="compositionally biased region" description="Basic and acidic residues" evidence="1">
    <location>
        <begin position="71"/>
        <end position="81"/>
    </location>
</feature>
<feature type="compositionally biased region" description="Basic residues" evidence="1">
    <location>
        <begin position="189"/>
        <end position="200"/>
    </location>
</feature>
<feature type="region of interest" description="Disordered" evidence="1">
    <location>
        <begin position="438"/>
        <end position="467"/>
    </location>
</feature>
<organism evidence="2 3">
    <name type="scientific">Venturia effusa</name>
    <dbReference type="NCBI Taxonomy" id="50376"/>
    <lineage>
        <taxon>Eukaryota</taxon>
        <taxon>Fungi</taxon>
        <taxon>Dikarya</taxon>
        <taxon>Ascomycota</taxon>
        <taxon>Pezizomycotina</taxon>
        <taxon>Dothideomycetes</taxon>
        <taxon>Pleosporomycetidae</taxon>
        <taxon>Venturiales</taxon>
        <taxon>Venturiaceae</taxon>
        <taxon>Venturia</taxon>
    </lineage>
</organism>
<feature type="region of interest" description="Disordered" evidence="1">
    <location>
        <begin position="584"/>
        <end position="755"/>
    </location>
</feature>
<name>A0A517LC11_9PEZI</name>
<feature type="compositionally biased region" description="Basic and acidic residues" evidence="1">
    <location>
        <begin position="872"/>
        <end position="883"/>
    </location>
</feature>
<keyword evidence="3" id="KW-1185">Reference proteome</keyword>
<feature type="compositionally biased region" description="Basic and acidic residues" evidence="1">
    <location>
        <begin position="900"/>
        <end position="913"/>
    </location>
</feature>
<feature type="compositionally biased region" description="Low complexity" evidence="1">
    <location>
        <begin position="586"/>
        <end position="600"/>
    </location>
</feature>
<feature type="region of interest" description="Disordered" evidence="1">
    <location>
        <begin position="347"/>
        <end position="392"/>
    </location>
</feature>
<feature type="region of interest" description="Disordered" evidence="1">
    <location>
        <begin position="771"/>
        <end position="938"/>
    </location>
</feature>
<feature type="compositionally biased region" description="Basic residues" evidence="1">
    <location>
        <begin position="166"/>
        <end position="180"/>
    </location>
</feature>
<feature type="compositionally biased region" description="Basic residues" evidence="1">
    <location>
        <begin position="725"/>
        <end position="735"/>
    </location>
</feature>
<feature type="compositionally biased region" description="Polar residues" evidence="1">
    <location>
        <begin position="669"/>
        <end position="698"/>
    </location>
</feature>
<protein>
    <submittedName>
        <fullName evidence="2">Uncharacterized protein</fullName>
    </submittedName>
</protein>
<accession>A0A517LC11</accession>
<sequence>MNWWSRRRQPKQAGLDAGERQPATKAASRETKPTEDIAPQSQRKLSKKPNSRSRTPPAAPFRASQENVKTIQDRQPKEKNLHTPPLAPLSPSPTAMGPPLARGPGTGNTSGSEEEDITALPYSVELRTSPHLWPVAQPGDTTEIPYNWDINNNAASRSHQSLPPAKPRHGKLQRNPSRNKRAADERPLLKRRSTKKRKDGHLREEEIRAMSAPITIPRIADPNDSNGMLRRESRRARSGLNRHLERPVSNISLPLEESIHRTMSVRSGSRNYRLSVFDIVSPRPTIRYSVYPTPCSQGRAMYKQTGRGESRAKTIVAANSRDGFKERARIDSLADDLDASELREVMERDKRRTEKKRKAERERLQRKLERKAERQRSRELQEQQSEDGSLTLPITKETGLGIASAVAPAVPTDVIRGKIREDREVPTFHMEDVDETVPEFLTPPEPTRPAPHPNRPTRDDIPRMPLLSSDTDVDELRAETPFSDFETPMEMEDSDLAAGRSMAYATGRMSPVYPGDRGKASKVLGENVGTGDFAQISKVLRDEVEPSEVTSLPPVPERKRSGMWSSIFRRDKRKPFAVADSQLVPSESSFSNTSRESMSRLPPPAHLYQPPSHTSSAIRSASATPVRTLSKFREDLPESPMSPPDSRVSSPVDMSAGAKASAARRGFGNPTTTHTQSSSRRVSGSYQEQLSQSRTDTPVSGGKAPNLMSASLASVDSEGSWLSGRPHRTPSRARKYNSTGTVSVSRTADESAGSYEELGMSDDEYFRKINHHPGEIHAGGLSVTRGISHKASSSAMASNLDSTGASDSEGELRKTPPRPKKEGDTTMRTGASRQPTVIHRDARVKSSEGLLNQFNASKPEDDFSYPTPQRSPTKESFDGRAENLADDDMPTQDTPTQRVTSEESHMRDLKGDGARPLNVPTQSGSQAPDPAIATSKLT</sequence>
<evidence type="ECO:0000313" key="3">
    <source>
        <dbReference type="Proteomes" id="UP000316270"/>
    </source>
</evidence>
<dbReference type="CDD" id="cd22249">
    <property type="entry name" value="UDM1_RNF168_RNF169-like"/>
    <property type="match status" value="1"/>
</dbReference>
<feature type="compositionally biased region" description="Polar residues" evidence="1">
    <location>
        <begin position="790"/>
        <end position="806"/>
    </location>
</feature>
<proteinExistence type="predicted"/>
<dbReference type="AlphaFoldDB" id="A0A517LC11"/>
<dbReference type="Proteomes" id="UP000316270">
    <property type="component" value="Chromosome 9"/>
</dbReference>
<feature type="compositionally biased region" description="Polar residues" evidence="1">
    <location>
        <begin position="611"/>
        <end position="627"/>
    </location>
</feature>
<feature type="compositionally biased region" description="Basic and acidic residues" evidence="1">
    <location>
        <begin position="347"/>
        <end position="381"/>
    </location>
</feature>
<evidence type="ECO:0000256" key="1">
    <source>
        <dbReference type="SAM" id="MobiDB-lite"/>
    </source>
</evidence>
<gene>
    <name evidence="2" type="ORF">FKW77_002646</name>
</gene>
<feature type="region of interest" description="Disordered" evidence="1">
    <location>
        <begin position="154"/>
        <end position="203"/>
    </location>
</feature>
<feature type="compositionally biased region" description="Low complexity" evidence="1">
    <location>
        <begin position="644"/>
        <end position="666"/>
    </location>
</feature>
<feature type="compositionally biased region" description="Basic residues" evidence="1">
    <location>
        <begin position="1"/>
        <end position="10"/>
    </location>
</feature>
<feature type="region of interest" description="Disordered" evidence="1">
    <location>
        <begin position="1"/>
        <end position="116"/>
    </location>
</feature>
<dbReference type="EMBL" id="CP042193">
    <property type="protein sequence ID" value="QDS73195.1"/>
    <property type="molecule type" value="Genomic_DNA"/>
</dbReference>